<dbReference type="GO" id="GO:0005634">
    <property type="term" value="C:nucleus"/>
    <property type="evidence" value="ECO:0007669"/>
    <property type="project" value="TreeGrafter"/>
</dbReference>
<dbReference type="SUPFAM" id="SSF50249">
    <property type="entry name" value="Nucleic acid-binding proteins"/>
    <property type="match status" value="1"/>
</dbReference>
<evidence type="ECO:0000313" key="4">
    <source>
        <dbReference type="EMBL" id="KAI7752646.1"/>
    </source>
</evidence>
<keyword evidence="2" id="KW-0235">DNA replication</keyword>
<proteinExistence type="inferred from homology"/>
<dbReference type="GO" id="GO:0003697">
    <property type="term" value="F:single-stranded DNA binding"/>
    <property type="evidence" value="ECO:0007669"/>
    <property type="project" value="TreeGrafter"/>
</dbReference>
<dbReference type="GO" id="GO:0000727">
    <property type="term" value="P:double-strand break repair via break-induced replication"/>
    <property type="evidence" value="ECO:0007669"/>
    <property type="project" value="TreeGrafter"/>
</dbReference>
<dbReference type="Gene3D" id="2.40.50.140">
    <property type="entry name" value="Nucleic acid-binding proteins"/>
    <property type="match status" value="1"/>
</dbReference>
<dbReference type="GO" id="GO:1902975">
    <property type="term" value="P:mitotic DNA replication initiation"/>
    <property type="evidence" value="ECO:0007669"/>
    <property type="project" value="TreeGrafter"/>
</dbReference>
<evidence type="ECO:0000313" key="5">
    <source>
        <dbReference type="Proteomes" id="UP001206925"/>
    </source>
</evidence>
<name>A0AAD5D5W2_AMBAR</name>
<keyword evidence="5" id="KW-1185">Reference proteome</keyword>
<organism evidence="4 5">
    <name type="scientific">Ambrosia artemisiifolia</name>
    <name type="common">Common ragweed</name>
    <dbReference type="NCBI Taxonomy" id="4212"/>
    <lineage>
        <taxon>Eukaryota</taxon>
        <taxon>Viridiplantae</taxon>
        <taxon>Streptophyta</taxon>
        <taxon>Embryophyta</taxon>
        <taxon>Tracheophyta</taxon>
        <taxon>Spermatophyta</taxon>
        <taxon>Magnoliopsida</taxon>
        <taxon>eudicotyledons</taxon>
        <taxon>Gunneridae</taxon>
        <taxon>Pentapetalae</taxon>
        <taxon>asterids</taxon>
        <taxon>campanulids</taxon>
        <taxon>Asterales</taxon>
        <taxon>Asteraceae</taxon>
        <taxon>Asteroideae</taxon>
        <taxon>Heliantheae alliance</taxon>
        <taxon>Heliantheae</taxon>
        <taxon>Ambrosia</taxon>
    </lineage>
</organism>
<dbReference type="Pfam" id="PF17207">
    <property type="entry name" value="MCM_OB"/>
    <property type="match status" value="1"/>
</dbReference>
<accession>A0AAD5D5W2</accession>
<dbReference type="PANTHER" id="PTHR11630">
    <property type="entry name" value="DNA REPLICATION LICENSING FACTOR MCM FAMILY MEMBER"/>
    <property type="match status" value="1"/>
</dbReference>
<dbReference type="AlphaFoldDB" id="A0AAD5D5W2"/>
<dbReference type="GO" id="GO:0017116">
    <property type="term" value="F:single-stranded DNA helicase activity"/>
    <property type="evidence" value="ECO:0007669"/>
    <property type="project" value="TreeGrafter"/>
</dbReference>
<dbReference type="Proteomes" id="UP001206925">
    <property type="component" value="Unassembled WGS sequence"/>
</dbReference>
<dbReference type="InterPro" id="IPR012340">
    <property type="entry name" value="NA-bd_OB-fold"/>
</dbReference>
<dbReference type="PANTHER" id="PTHR11630:SF66">
    <property type="entry name" value="DNA REPLICATION LICENSING FACTOR MCM4"/>
    <property type="match status" value="1"/>
</dbReference>
<sequence>MPLVHNRCRCADEQIVKVQETLDEIPEWGMPHVVSLLMHDKLVDAGKPTDRVEITGIYRAMTLRVGQTQRTYKSLFEPSDVAEVMHSFADFANQVTDADMDSKKRKLNYIYTDADMDSIREE</sequence>
<dbReference type="GO" id="GO:0006271">
    <property type="term" value="P:DNA strand elongation involved in DNA replication"/>
    <property type="evidence" value="ECO:0007669"/>
    <property type="project" value="TreeGrafter"/>
</dbReference>
<feature type="non-terminal residue" evidence="4">
    <location>
        <position position="1"/>
    </location>
</feature>
<comment type="caution">
    <text evidence="4">The sequence shown here is derived from an EMBL/GenBank/DDBJ whole genome shotgun (WGS) entry which is preliminary data.</text>
</comment>
<protein>
    <recommendedName>
        <fullName evidence="3">MCM OB domain-containing protein</fullName>
    </recommendedName>
</protein>
<dbReference type="InterPro" id="IPR031327">
    <property type="entry name" value="MCM"/>
</dbReference>
<dbReference type="InterPro" id="IPR033762">
    <property type="entry name" value="MCM_OB"/>
</dbReference>
<dbReference type="GO" id="GO:0042555">
    <property type="term" value="C:MCM complex"/>
    <property type="evidence" value="ECO:0007669"/>
    <property type="project" value="TreeGrafter"/>
</dbReference>
<evidence type="ECO:0000256" key="1">
    <source>
        <dbReference type="ARBA" id="ARBA00008010"/>
    </source>
</evidence>
<evidence type="ECO:0000259" key="3">
    <source>
        <dbReference type="Pfam" id="PF17207"/>
    </source>
</evidence>
<feature type="domain" description="MCM OB" evidence="3">
    <location>
        <begin position="2"/>
        <end position="61"/>
    </location>
</feature>
<dbReference type="GO" id="GO:0005524">
    <property type="term" value="F:ATP binding"/>
    <property type="evidence" value="ECO:0007669"/>
    <property type="project" value="InterPro"/>
</dbReference>
<evidence type="ECO:0000256" key="2">
    <source>
        <dbReference type="ARBA" id="ARBA00022705"/>
    </source>
</evidence>
<dbReference type="EMBL" id="JAMZMK010005649">
    <property type="protein sequence ID" value="KAI7752646.1"/>
    <property type="molecule type" value="Genomic_DNA"/>
</dbReference>
<gene>
    <name evidence="4" type="ORF">M8C21_017733</name>
</gene>
<reference evidence="4" key="1">
    <citation type="submission" date="2022-06" db="EMBL/GenBank/DDBJ databases">
        <title>Uncovering the hologenomic basis of an extraordinary plant invasion.</title>
        <authorList>
            <person name="Bieker V.C."/>
            <person name="Martin M.D."/>
            <person name="Gilbert T."/>
            <person name="Hodgins K."/>
            <person name="Battlay P."/>
            <person name="Petersen B."/>
            <person name="Wilson J."/>
        </authorList>
    </citation>
    <scope>NUCLEOTIDE SEQUENCE</scope>
    <source>
        <strain evidence="4">AA19_3_7</strain>
        <tissue evidence="4">Leaf</tissue>
    </source>
</reference>
<comment type="similarity">
    <text evidence="1">Belongs to the MCM family.</text>
</comment>